<organism evidence="6 7">
    <name type="scientific">Devosia rhizoryzae</name>
    <dbReference type="NCBI Taxonomy" id="2774137"/>
    <lineage>
        <taxon>Bacteria</taxon>
        <taxon>Pseudomonadati</taxon>
        <taxon>Pseudomonadota</taxon>
        <taxon>Alphaproteobacteria</taxon>
        <taxon>Hyphomicrobiales</taxon>
        <taxon>Devosiaceae</taxon>
        <taxon>Devosia</taxon>
    </lineage>
</organism>
<dbReference type="PRINTS" id="PR00038">
    <property type="entry name" value="HTHLUXR"/>
</dbReference>
<dbReference type="CDD" id="cd17535">
    <property type="entry name" value="REC_NarL-like"/>
    <property type="match status" value="1"/>
</dbReference>
<dbReference type="SMART" id="SM00421">
    <property type="entry name" value="HTH_LUXR"/>
    <property type="match status" value="1"/>
</dbReference>
<reference evidence="6 7" key="1">
    <citation type="submission" date="2021-01" db="EMBL/GenBank/DDBJ databases">
        <title>Genome seq and assembly of Devosia sp. LEGU1.</title>
        <authorList>
            <person name="Chhetri G."/>
        </authorList>
    </citation>
    <scope>NUCLEOTIDE SEQUENCE [LARGE SCALE GENOMIC DNA]</scope>
    <source>
        <strain evidence="6 7">LEGU1</strain>
    </source>
</reference>
<dbReference type="Pfam" id="PF00196">
    <property type="entry name" value="GerE"/>
    <property type="match status" value="1"/>
</dbReference>
<dbReference type="InterPro" id="IPR016032">
    <property type="entry name" value="Sig_transdc_resp-reg_C-effctor"/>
</dbReference>
<dbReference type="Gene3D" id="3.40.50.2300">
    <property type="match status" value="1"/>
</dbReference>
<dbReference type="InterPro" id="IPR001789">
    <property type="entry name" value="Sig_transdc_resp-reg_receiver"/>
</dbReference>
<dbReference type="InterPro" id="IPR039420">
    <property type="entry name" value="WalR-like"/>
</dbReference>
<evidence type="ECO:0000256" key="3">
    <source>
        <dbReference type="PROSITE-ProRule" id="PRU00169"/>
    </source>
</evidence>
<evidence type="ECO:0000259" key="4">
    <source>
        <dbReference type="PROSITE" id="PS50043"/>
    </source>
</evidence>
<dbReference type="PROSITE" id="PS50110">
    <property type="entry name" value="RESPONSE_REGULATORY"/>
    <property type="match status" value="1"/>
</dbReference>
<keyword evidence="7" id="KW-1185">Reference proteome</keyword>
<evidence type="ECO:0000313" key="6">
    <source>
        <dbReference type="EMBL" id="QQR40412.1"/>
    </source>
</evidence>
<evidence type="ECO:0000259" key="5">
    <source>
        <dbReference type="PROSITE" id="PS50110"/>
    </source>
</evidence>
<dbReference type="PANTHER" id="PTHR43214">
    <property type="entry name" value="TWO-COMPONENT RESPONSE REGULATOR"/>
    <property type="match status" value="1"/>
</dbReference>
<sequence>MHNLIKVAVADDHPVLLAGINVLFANSGRHEVVGQAITADGCLELVRTSAPDVIVMDLSMPGDVFRTISQISTTAPKTKIVVFTAFCSLESAIKALDAGATGFVLKGSASSELLLAVDMVFADQMFITQQYASQVMNGLRDRARRQVVDESNKLNIREKQIIGHLLQARTNREIAGELRISEKTVKHYMTGLMQKLKARNRVEVVIAARRSQEAELERGQL</sequence>
<evidence type="ECO:0000256" key="1">
    <source>
        <dbReference type="ARBA" id="ARBA00022553"/>
    </source>
</evidence>
<dbReference type="CDD" id="cd06170">
    <property type="entry name" value="LuxR_C_like"/>
    <property type="match status" value="1"/>
</dbReference>
<feature type="modified residue" description="4-aspartylphosphate" evidence="3">
    <location>
        <position position="57"/>
    </location>
</feature>
<protein>
    <submittedName>
        <fullName evidence="6">Response regulator transcription factor</fullName>
    </submittedName>
</protein>
<dbReference type="Pfam" id="PF00072">
    <property type="entry name" value="Response_reg"/>
    <property type="match status" value="1"/>
</dbReference>
<gene>
    <name evidence="6" type="ORF">JI748_05245</name>
</gene>
<dbReference type="RefSeq" id="WP_201635735.1">
    <property type="nucleotide sequence ID" value="NZ_CP068046.1"/>
</dbReference>
<keyword evidence="2" id="KW-0238">DNA-binding</keyword>
<dbReference type="SMART" id="SM00448">
    <property type="entry name" value="REC"/>
    <property type="match status" value="1"/>
</dbReference>
<dbReference type="InterPro" id="IPR000792">
    <property type="entry name" value="Tscrpt_reg_LuxR_C"/>
</dbReference>
<dbReference type="Proteomes" id="UP000595857">
    <property type="component" value="Chromosome"/>
</dbReference>
<dbReference type="PROSITE" id="PS50043">
    <property type="entry name" value="HTH_LUXR_2"/>
    <property type="match status" value="1"/>
</dbReference>
<evidence type="ECO:0000256" key="2">
    <source>
        <dbReference type="ARBA" id="ARBA00023125"/>
    </source>
</evidence>
<keyword evidence="1 3" id="KW-0597">Phosphoprotein</keyword>
<evidence type="ECO:0000313" key="7">
    <source>
        <dbReference type="Proteomes" id="UP000595857"/>
    </source>
</evidence>
<feature type="domain" description="Response regulatory" evidence="5">
    <location>
        <begin position="6"/>
        <end position="121"/>
    </location>
</feature>
<dbReference type="InterPro" id="IPR058245">
    <property type="entry name" value="NreC/VraR/RcsB-like_REC"/>
</dbReference>
<dbReference type="EMBL" id="CP068046">
    <property type="protein sequence ID" value="QQR40412.1"/>
    <property type="molecule type" value="Genomic_DNA"/>
</dbReference>
<proteinExistence type="predicted"/>
<dbReference type="PANTHER" id="PTHR43214:SF42">
    <property type="entry name" value="TRANSCRIPTIONAL REGULATORY PROTEIN DESR"/>
    <property type="match status" value="1"/>
</dbReference>
<accession>A0ABX7C9L3</accession>
<name>A0ABX7C9L3_9HYPH</name>
<dbReference type="InterPro" id="IPR011006">
    <property type="entry name" value="CheY-like_superfamily"/>
</dbReference>
<dbReference type="SUPFAM" id="SSF52172">
    <property type="entry name" value="CheY-like"/>
    <property type="match status" value="1"/>
</dbReference>
<dbReference type="SUPFAM" id="SSF46894">
    <property type="entry name" value="C-terminal effector domain of the bipartite response regulators"/>
    <property type="match status" value="1"/>
</dbReference>
<feature type="domain" description="HTH luxR-type" evidence="4">
    <location>
        <begin position="147"/>
        <end position="212"/>
    </location>
</feature>